<evidence type="ECO:0000313" key="2">
    <source>
        <dbReference type="Proteomes" id="UP000478052"/>
    </source>
</evidence>
<name>A0A6G0W2I9_APHCR</name>
<comment type="caution">
    <text evidence="1">The sequence shown here is derived from an EMBL/GenBank/DDBJ whole genome shotgun (WGS) entry which is preliminary data.</text>
</comment>
<keyword evidence="1" id="KW-0695">RNA-directed DNA polymerase</keyword>
<dbReference type="Proteomes" id="UP000478052">
    <property type="component" value="Unassembled WGS sequence"/>
</dbReference>
<dbReference type="EMBL" id="VUJU01009530">
    <property type="protein sequence ID" value="KAF0719657.1"/>
    <property type="molecule type" value="Genomic_DNA"/>
</dbReference>
<gene>
    <name evidence="1" type="ORF">FWK35_00022360</name>
</gene>
<reference evidence="1 2" key="1">
    <citation type="submission" date="2019-08" db="EMBL/GenBank/DDBJ databases">
        <title>Whole genome of Aphis craccivora.</title>
        <authorList>
            <person name="Voronova N.V."/>
            <person name="Shulinski R.S."/>
            <person name="Bandarenka Y.V."/>
            <person name="Zhorov D.G."/>
            <person name="Warner D."/>
        </authorList>
    </citation>
    <scope>NUCLEOTIDE SEQUENCE [LARGE SCALE GENOMIC DNA]</scope>
    <source>
        <strain evidence="1">180601</strain>
        <tissue evidence="1">Whole Body</tissue>
    </source>
</reference>
<accession>A0A6G0W2I9</accession>
<organism evidence="1 2">
    <name type="scientific">Aphis craccivora</name>
    <name type="common">Cowpea aphid</name>
    <dbReference type="NCBI Taxonomy" id="307492"/>
    <lineage>
        <taxon>Eukaryota</taxon>
        <taxon>Metazoa</taxon>
        <taxon>Ecdysozoa</taxon>
        <taxon>Arthropoda</taxon>
        <taxon>Hexapoda</taxon>
        <taxon>Insecta</taxon>
        <taxon>Pterygota</taxon>
        <taxon>Neoptera</taxon>
        <taxon>Paraneoptera</taxon>
        <taxon>Hemiptera</taxon>
        <taxon>Sternorrhyncha</taxon>
        <taxon>Aphidomorpha</taxon>
        <taxon>Aphidoidea</taxon>
        <taxon>Aphididae</taxon>
        <taxon>Aphidini</taxon>
        <taxon>Aphis</taxon>
        <taxon>Aphis</taxon>
    </lineage>
</organism>
<keyword evidence="2" id="KW-1185">Reference proteome</keyword>
<proteinExistence type="predicted"/>
<sequence>MHFNDKEANDVYTHHLFTNPKFNHNFSNSIPNICNIHISLMDIFNELDNLNIHLCPGPDNISPKFLYNCHFI</sequence>
<dbReference type="GO" id="GO:0003964">
    <property type="term" value="F:RNA-directed DNA polymerase activity"/>
    <property type="evidence" value="ECO:0007669"/>
    <property type="project" value="UniProtKB-KW"/>
</dbReference>
<dbReference type="AlphaFoldDB" id="A0A6G0W2I9"/>
<protein>
    <submittedName>
        <fullName evidence="1">Putative RNA-directed DNA polymerase</fullName>
    </submittedName>
</protein>
<evidence type="ECO:0000313" key="1">
    <source>
        <dbReference type="EMBL" id="KAF0719657.1"/>
    </source>
</evidence>
<keyword evidence="1" id="KW-0808">Transferase</keyword>
<keyword evidence="1" id="KW-0548">Nucleotidyltransferase</keyword>